<dbReference type="AlphaFoldDB" id="A0A1Y5REZ2"/>
<keyword evidence="13" id="KW-1185">Reference proteome</keyword>
<comment type="catalytic activity">
    <reaction evidence="8 9">
        <text>S-sulfanyl-L-cysteinyl-[protein] + uridine(34) in tRNA + AH2 + ATP = 2-thiouridine(34) in tRNA + L-cysteinyl-[protein] + A + AMP + diphosphate + H(+)</text>
        <dbReference type="Rhea" id="RHEA:47032"/>
        <dbReference type="Rhea" id="RHEA-COMP:10131"/>
        <dbReference type="Rhea" id="RHEA-COMP:11726"/>
        <dbReference type="Rhea" id="RHEA-COMP:11727"/>
        <dbReference type="Rhea" id="RHEA-COMP:11728"/>
        <dbReference type="ChEBI" id="CHEBI:13193"/>
        <dbReference type="ChEBI" id="CHEBI:15378"/>
        <dbReference type="ChEBI" id="CHEBI:17499"/>
        <dbReference type="ChEBI" id="CHEBI:29950"/>
        <dbReference type="ChEBI" id="CHEBI:30616"/>
        <dbReference type="ChEBI" id="CHEBI:33019"/>
        <dbReference type="ChEBI" id="CHEBI:61963"/>
        <dbReference type="ChEBI" id="CHEBI:65315"/>
        <dbReference type="ChEBI" id="CHEBI:87170"/>
        <dbReference type="ChEBI" id="CHEBI:456215"/>
        <dbReference type="EC" id="2.8.1.13"/>
    </reaction>
</comment>
<dbReference type="Proteomes" id="UP000193900">
    <property type="component" value="Unassembled WGS sequence"/>
</dbReference>
<keyword evidence="1 9" id="KW-0820">tRNA-binding</keyword>
<dbReference type="CDD" id="cd01998">
    <property type="entry name" value="MnmA_TRMU-like"/>
    <property type="match status" value="1"/>
</dbReference>
<dbReference type="GO" id="GO:0000049">
    <property type="term" value="F:tRNA binding"/>
    <property type="evidence" value="ECO:0007669"/>
    <property type="project" value="UniProtKB-KW"/>
</dbReference>
<protein>
    <recommendedName>
        <fullName evidence="9">tRNA-specific 2-thiouridylase MnmA</fullName>
        <ecNumber evidence="9">2.8.1.13</ecNumber>
    </recommendedName>
</protein>
<accession>A0A1Y5REZ2</accession>
<evidence type="ECO:0000256" key="7">
    <source>
        <dbReference type="ARBA" id="ARBA00023157"/>
    </source>
</evidence>
<feature type="domain" description="tRNA-specific 2-thiouridylase MnmA-like central" evidence="11">
    <location>
        <begin position="234"/>
        <end position="288"/>
    </location>
</feature>
<dbReference type="NCBIfam" id="TIGR00420">
    <property type="entry name" value="trmU"/>
    <property type="match status" value="1"/>
</dbReference>
<dbReference type="GO" id="GO:0005737">
    <property type="term" value="C:cytoplasm"/>
    <property type="evidence" value="ECO:0007669"/>
    <property type="project" value="UniProtKB-SubCell"/>
</dbReference>
<keyword evidence="5 9" id="KW-0067">ATP-binding</keyword>
<dbReference type="Pfam" id="PF03054">
    <property type="entry name" value="tRNA_Me_trans"/>
    <property type="match status" value="1"/>
</dbReference>
<organism evidence="12 13">
    <name type="scientific">Roseisalinus antarcticus</name>
    <dbReference type="NCBI Taxonomy" id="254357"/>
    <lineage>
        <taxon>Bacteria</taxon>
        <taxon>Pseudomonadati</taxon>
        <taxon>Pseudomonadota</taxon>
        <taxon>Alphaproteobacteria</taxon>
        <taxon>Rhodobacterales</taxon>
        <taxon>Roseobacteraceae</taxon>
        <taxon>Roseisalinus</taxon>
    </lineage>
</organism>
<dbReference type="OrthoDB" id="9800696at2"/>
<evidence type="ECO:0000256" key="8">
    <source>
        <dbReference type="ARBA" id="ARBA00051542"/>
    </source>
</evidence>
<dbReference type="GO" id="GO:0005524">
    <property type="term" value="F:ATP binding"/>
    <property type="evidence" value="ECO:0007669"/>
    <property type="project" value="UniProtKB-KW"/>
</dbReference>
<comment type="subcellular location">
    <subcellularLocation>
        <location evidence="9">Cytoplasm</location>
    </subcellularLocation>
</comment>
<evidence type="ECO:0000259" key="11">
    <source>
        <dbReference type="Pfam" id="PF20259"/>
    </source>
</evidence>
<dbReference type="RefSeq" id="WP_085877169.1">
    <property type="nucleotide sequence ID" value="NZ_FWFZ01000001.1"/>
</dbReference>
<dbReference type="Gene3D" id="3.40.50.620">
    <property type="entry name" value="HUPs"/>
    <property type="match status" value="1"/>
</dbReference>
<dbReference type="EMBL" id="FWFZ01000001">
    <property type="protein sequence ID" value="SLN16025.1"/>
    <property type="molecule type" value="Genomic_DNA"/>
</dbReference>
<dbReference type="Gene3D" id="2.40.30.10">
    <property type="entry name" value="Translation factors"/>
    <property type="match status" value="1"/>
</dbReference>
<dbReference type="InterPro" id="IPR004506">
    <property type="entry name" value="MnmA-like"/>
</dbReference>
<name>A0A1Y5REZ2_9RHOB</name>
<evidence type="ECO:0000256" key="5">
    <source>
        <dbReference type="ARBA" id="ARBA00022840"/>
    </source>
</evidence>
<keyword evidence="9" id="KW-0963">Cytoplasm</keyword>
<comment type="caution">
    <text evidence="9">Lacks conserved residue(s) required for the propagation of feature annotation.</text>
</comment>
<dbReference type="Pfam" id="PF20258">
    <property type="entry name" value="tRNA_Me_trans_C"/>
    <property type="match status" value="1"/>
</dbReference>
<feature type="site" description="Interaction with tRNA" evidence="9">
    <location>
        <position position="143"/>
    </location>
</feature>
<dbReference type="EC" id="2.8.1.13" evidence="9"/>
<dbReference type="NCBIfam" id="NF001138">
    <property type="entry name" value="PRK00143.1"/>
    <property type="match status" value="1"/>
</dbReference>
<feature type="binding site" evidence="9">
    <location>
        <begin position="24"/>
        <end position="31"/>
    </location>
    <ligand>
        <name>ATP</name>
        <dbReference type="ChEBI" id="CHEBI:30616"/>
    </ligand>
</feature>
<feature type="disulfide bond" description="Alternate" evidence="9">
    <location>
        <begin position="118"/>
        <end position="215"/>
    </location>
</feature>
<evidence type="ECO:0000256" key="1">
    <source>
        <dbReference type="ARBA" id="ARBA00022555"/>
    </source>
</evidence>
<evidence type="ECO:0000259" key="10">
    <source>
        <dbReference type="Pfam" id="PF20258"/>
    </source>
</evidence>
<dbReference type="GO" id="GO:0103016">
    <property type="term" value="F:tRNA-uridine 2-sulfurtransferase activity"/>
    <property type="evidence" value="ECO:0007669"/>
    <property type="project" value="UniProtKB-EC"/>
</dbReference>
<evidence type="ECO:0000256" key="6">
    <source>
        <dbReference type="ARBA" id="ARBA00022884"/>
    </source>
</evidence>
<dbReference type="InterPro" id="IPR023382">
    <property type="entry name" value="MnmA-like_central_sf"/>
</dbReference>
<evidence type="ECO:0000313" key="13">
    <source>
        <dbReference type="Proteomes" id="UP000193900"/>
    </source>
</evidence>
<dbReference type="FunFam" id="2.30.30.280:FF:000001">
    <property type="entry name" value="tRNA-specific 2-thiouridylase MnmA"/>
    <property type="match status" value="1"/>
</dbReference>
<dbReference type="Pfam" id="PF20259">
    <property type="entry name" value="tRNA_Me_trans_M"/>
    <property type="match status" value="1"/>
</dbReference>
<dbReference type="HAMAP" id="MF_00144">
    <property type="entry name" value="tRNA_thiouridyl_MnmA"/>
    <property type="match status" value="1"/>
</dbReference>
<keyword evidence="3 9" id="KW-0819">tRNA processing</keyword>
<evidence type="ECO:0000313" key="12">
    <source>
        <dbReference type="EMBL" id="SLN16025.1"/>
    </source>
</evidence>
<dbReference type="Gene3D" id="2.30.30.280">
    <property type="entry name" value="Adenine nucleotide alpha hydrolases-like domains"/>
    <property type="match status" value="1"/>
</dbReference>
<feature type="active site" description="Nucleophile" evidence="9">
    <location>
        <position position="118"/>
    </location>
</feature>
<feature type="site" description="Interaction with tRNA" evidence="9">
    <location>
        <position position="357"/>
    </location>
</feature>
<reference evidence="12 13" key="1">
    <citation type="submission" date="2017-03" db="EMBL/GenBank/DDBJ databases">
        <authorList>
            <person name="Afonso C.L."/>
            <person name="Miller P.J."/>
            <person name="Scott M.A."/>
            <person name="Spackman E."/>
            <person name="Goraichik I."/>
            <person name="Dimitrov K.M."/>
            <person name="Suarez D.L."/>
            <person name="Swayne D.E."/>
        </authorList>
    </citation>
    <scope>NUCLEOTIDE SEQUENCE [LARGE SCALE GENOMIC DNA]</scope>
    <source>
        <strain evidence="12 13">CECT 7023</strain>
    </source>
</reference>
<evidence type="ECO:0000256" key="9">
    <source>
        <dbReference type="HAMAP-Rule" id="MF_00144"/>
    </source>
</evidence>
<feature type="domain" description="tRNA-specific 2-thiouridylase MnmA-like C-terminal" evidence="10">
    <location>
        <begin position="297"/>
        <end position="375"/>
    </location>
</feature>
<keyword evidence="4 9" id="KW-0547">Nucleotide-binding</keyword>
<feature type="active site" description="Cysteine persulfide intermediate" evidence="9">
    <location>
        <position position="215"/>
    </location>
</feature>
<keyword evidence="7 9" id="KW-1015">Disulfide bond</keyword>
<dbReference type="PANTHER" id="PTHR11933">
    <property type="entry name" value="TRNA 5-METHYLAMINOMETHYL-2-THIOURIDYLATE -METHYLTRANSFERASE"/>
    <property type="match status" value="1"/>
</dbReference>
<dbReference type="InterPro" id="IPR014729">
    <property type="entry name" value="Rossmann-like_a/b/a_fold"/>
</dbReference>
<evidence type="ECO:0000256" key="3">
    <source>
        <dbReference type="ARBA" id="ARBA00022694"/>
    </source>
</evidence>
<dbReference type="PANTHER" id="PTHR11933:SF5">
    <property type="entry name" value="MITOCHONDRIAL TRNA-SPECIFIC 2-THIOURIDYLASE 1"/>
    <property type="match status" value="1"/>
</dbReference>
<evidence type="ECO:0000256" key="4">
    <source>
        <dbReference type="ARBA" id="ARBA00022741"/>
    </source>
</evidence>
<comment type="function">
    <text evidence="9">Catalyzes the 2-thiolation of uridine at the wobble position (U34) of tRNA, leading to the formation of s(2)U34.</text>
</comment>
<proteinExistence type="inferred from homology"/>
<feature type="binding site" evidence="9">
    <location>
        <position position="50"/>
    </location>
    <ligand>
        <name>ATP</name>
        <dbReference type="ChEBI" id="CHEBI:30616"/>
    </ligand>
</feature>
<dbReference type="FunFam" id="3.40.50.620:FF:000115">
    <property type="entry name" value="tRNA-specific 2-thiouridylase MnmA"/>
    <property type="match status" value="1"/>
</dbReference>
<comment type="similarity">
    <text evidence="9">Belongs to the MnmA/TRMU family.</text>
</comment>
<feature type="binding site" evidence="9">
    <location>
        <position position="142"/>
    </location>
    <ligand>
        <name>ATP</name>
        <dbReference type="ChEBI" id="CHEBI:30616"/>
    </ligand>
</feature>
<keyword evidence="2 9" id="KW-0808">Transferase</keyword>
<gene>
    <name evidence="9 12" type="primary">mnmA</name>
    <name evidence="12" type="ORF">ROA7023_00245</name>
</gene>
<dbReference type="GO" id="GO:0002143">
    <property type="term" value="P:tRNA wobble position uridine thiolation"/>
    <property type="evidence" value="ECO:0007669"/>
    <property type="project" value="TreeGrafter"/>
</dbReference>
<sequence length="379" mass="40930">MPLDPALNSLGFAKAPAETRVVVAMSGGVDSSVVAAELAAEGYDVVGVTLQLYDHGAALAKKGACCAGRDIHDARRVAEAMGFPHYVLDYENVFRDAVIDEFADSYLAGATPVPCIRCNERVKFRDLLETAKDLDADCMATGHYIQRKMGAAGPELHQAADTARDQSYFLFSTTPEQLSYLRFPLGHLPSKAATRDLAAQHGLRVADKPDSQDICFVPNGNYASVIEKLRPGAADPGEIVHADGRVLGSHRGVIHYTIGQRRGLGIGGLADPLYVVRLDVENRRVIVGPKEMLATRTVPVREINWLGDGDFADATERNILVKVRSTRPPTEAVLRPVSETEAEVELLVAEEGVSPGQACVFYAPEGSRVLGGGWIWRGR</sequence>
<dbReference type="InterPro" id="IPR046885">
    <property type="entry name" value="MnmA-like_C"/>
</dbReference>
<feature type="region of interest" description="Interaction with tRNA" evidence="9">
    <location>
        <begin position="164"/>
        <end position="166"/>
    </location>
</feature>
<dbReference type="InterPro" id="IPR046884">
    <property type="entry name" value="MnmA-like_central"/>
</dbReference>
<dbReference type="SUPFAM" id="SSF52402">
    <property type="entry name" value="Adenine nucleotide alpha hydrolases-like"/>
    <property type="match status" value="1"/>
</dbReference>
<evidence type="ECO:0000256" key="2">
    <source>
        <dbReference type="ARBA" id="ARBA00022679"/>
    </source>
</evidence>
<keyword evidence="6 9" id="KW-0694">RNA-binding</keyword>